<evidence type="ECO:0000313" key="4">
    <source>
        <dbReference type="EMBL" id="MFD1223447.1"/>
    </source>
</evidence>
<dbReference type="Proteomes" id="UP001597180">
    <property type="component" value="Unassembled WGS sequence"/>
</dbReference>
<proteinExistence type="predicted"/>
<dbReference type="RefSeq" id="WP_345590497.1">
    <property type="nucleotide sequence ID" value="NZ_BAABJG010000022.1"/>
</dbReference>
<feature type="domain" description="Helix-hairpin-helix DNA-binding motif class 1" evidence="3">
    <location>
        <begin position="190"/>
        <end position="209"/>
    </location>
</feature>
<dbReference type="Gene3D" id="1.10.150.320">
    <property type="entry name" value="Photosystem II 12 kDa extrinsic protein"/>
    <property type="match status" value="1"/>
</dbReference>
<feature type="region of interest" description="Disordered" evidence="1">
    <location>
        <begin position="56"/>
        <end position="161"/>
    </location>
</feature>
<gene>
    <name evidence="4" type="ORF">ACFQ4B_25320</name>
</gene>
<dbReference type="SMART" id="SM00278">
    <property type="entry name" value="HhH1"/>
    <property type="match status" value="2"/>
</dbReference>
<evidence type="ECO:0000313" key="5">
    <source>
        <dbReference type="Proteomes" id="UP001597180"/>
    </source>
</evidence>
<reference evidence="5" key="1">
    <citation type="journal article" date="2019" name="Int. J. Syst. Evol. Microbiol.">
        <title>The Global Catalogue of Microorganisms (GCM) 10K type strain sequencing project: providing services to taxonomists for standard genome sequencing and annotation.</title>
        <authorList>
            <consortium name="The Broad Institute Genomics Platform"/>
            <consortium name="The Broad Institute Genome Sequencing Center for Infectious Disease"/>
            <person name="Wu L."/>
            <person name="Ma J."/>
        </authorList>
    </citation>
    <scope>NUCLEOTIDE SEQUENCE [LARGE SCALE GENOMIC DNA]</scope>
    <source>
        <strain evidence="5">CCUG 53270</strain>
    </source>
</reference>
<feature type="compositionally biased region" description="Gly residues" evidence="1">
    <location>
        <begin position="114"/>
        <end position="124"/>
    </location>
</feature>
<dbReference type="PANTHER" id="PTHR21180:SF32">
    <property type="entry name" value="ENDONUCLEASE_EXONUCLEASE_PHOSPHATASE FAMILY DOMAIN-CONTAINING PROTEIN 1"/>
    <property type="match status" value="1"/>
</dbReference>
<dbReference type="InterPro" id="IPR003583">
    <property type="entry name" value="Hlx-hairpin-Hlx_DNA-bd_motif"/>
</dbReference>
<feature type="transmembrane region" description="Helical" evidence="2">
    <location>
        <begin position="12"/>
        <end position="33"/>
    </location>
</feature>
<feature type="compositionally biased region" description="Low complexity" evidence="1">
    <location>
        <begin position="127"/>
        <end position="146"/>
    </location>
</feature>
<evidence type="ECO:0000256" key="1">
    <source>
        <dbReference type="SAM" id="MobiDB-lite"/>
    </source>
</evidence>
<dbReference type="PANTHER" id="PTHR21180">
    <property type="entry name" value="ENDONUCLEASE/EXONUCLEASE/PHOSPHATASE FAMILY DOMAIN-CONTAINING PROTEIN 1"/>
    <property type="match status" value="1"/>
</dbReference>
<feature type="compositionally biased region" description="Polar residues" evidence="1">
    <location>
        <begin position="93"/>
        <end position="113"/>
    </location>
</feature>
<feature type="domain" description="Helix-hairpin-helix DNA-binding motif class 1" evidence="3">
    <location>
        <begin position="159"/>
        <end position="178"/>
    </location>
</feature>
<evidence type="ECO:0000259" key="3">
    <source>
        <dbReference type="SMART" id="SM00278"/>
    </source>
</evidence>
<dbReference type="NCBIfam" id="TIGR00426">
    <property type="entry name" value="competence protein ComEA helix-hairpin-helix repeat region"/>
    <property type="match status" value="1"/>
</dbReference>
<keyword evidence="2" id="KW-0472">Membrane</keyword>
<comment type="caution">
    <text evidence="4">The sequence shown here is derived from an EMBL/GenBank/DDBJ whole genome shotgun (WGS) entry which is preliminary data.</text>
</comment>
<feature type="compositionally biased region" description="Low complexity" evidence="1">
    <location>
        <begin position="74"/>
        <end position="84"/>
    </location>
</feature>
<dbReference type="InterPro" id="IPR010994">
    <property type="entry name" value="RuvA_2-like"/>
</dbReference>
<dbReference type="InterPro" id="IPR004509">
    <property type="entry name" value="Competence_ComEA_HhH"/>
</dbReference>
<protein>
    <submittedName>
        <fullName evidence="4">ComEA family DNA-binding protein</fullName>
    </submittedName>
</protein>
<accession>A0ABW3USK7</accession>
<dbReference type="InterPro" id="IPR051675">
    <property type="entry name" value="Endo/Exo/Phosphatase_dom_1"/>
</dbReference>
<keyword evidence="4" id="KW-0238">DNA-binding</keyword>
<dbReference type="Pfam" id="PF12836">
    <property type="entry name" value="HHH_3"/>
    <property type="match status" value="1"/>
</dbReference>
<dbReference type="SUPFAM" id="SSF47781">
    <property type="entry name" value="RuvA domain 2-like"/>
    <property type="match status" value="1"/>
</dbReference>
<dbReference type="GO" id="GO:0003677">
    <property type="term" value="F:DNA binding"/>
    <property type="evidence" value="ECO:0007669"/>
    <property type="project" value="UniProtKB-KW"/>
</dbReference>
<organism evidence="4 5">
    <name type="scientific">Paenibacillus vulneris</name>
    <dbReference type="NCBI Taxonomy" id="1133364"/>
    <lineage>
        <taxon>Bacteria</taxon>
        <taxon>Bacillati</taxon>
        <taxon>Bacillota</taxon>
        <taxon>Bacilli</taxon>
        <taxon>Bacillales</taxon>
        <taxon>Paenibacillaceae</taxon>
        <taxon>Paenibacillus</taxon>
    </lineage>
</organism>
<name>A0ABW3USK7_9BACL</name>
<keyword evidence="2" id="KW-1133">Transmembrane helix</keyword>
<dbReference type="EMBL" id="JBHTLU010000034">
    <property type="protein sequence ID" value="MFD1223447.1"/>
    <property type="molecule type" value="Genomic_DNA"/>
</dbReference>
<sequence length="214" mass="22338">MALPFVNKTKSGTVLLVVSLTVALGGWFGYTAWKEAAREAGQWRLANEDMQRLLTEQSEKGQLPNGDTGRKENNASPSKSSPANTESKEAGSGSKNPDSNVQPGSGIPDQTNGSQGGELSGNGSGSAAQHTPDPAAAANSSGSSSSKESKLNINHATEKELDALPGIGESKAKAIVAYREKIGGRFKSVDQLKEVKGIGDKLLAKMKPYITVEP</sequence>
<evidence type="ECO:0000256" key="2">
    <source>
        <dbReference type="SAM" id="Phobius"/>
    </source>
</evidence>
<keyword evidence="2" id="KW-0812">Transmembrane</keyword>
<keyword evidence="5" id="KW-1185">Reference proteome</keyword>